<dbReference type="PRINTS" id="PR00164">
    <property type="entry name" value="ABC2TRNSPORT"/>
</dbReference>
<evidence type="ECO:0000256" key="4">
    <source>
        <dbReference type="ARBA" id="ARBA00022475"/>
    </source>
</evidence>
<dbReference type="Pfam" id="PF01061">
    <property type="entry name" value="ABC2_membrane"/>
    <property type="match status" value="1"/>
</dbReference>
<keyword evidence="5" id="KW-0997">Cell inner membrane</keyword>
<dbReference type="EMBL" id="SMLL01000004">
    <property type="protein sequence ID" value="TFZ00040.1"/>
    <property type="molecule type" value="Genomic_DNA"/>
</dbReference>
<sequence length="235" mass="25593">MFGKRAALVWLVLEPAAHIAFMVFVMSVLRLRHIGGIDTALWLMTGMLAFFLFRRVASQGAAAIDANMALFTYRQVKPVDTVIVRCVLEALLMAIIAAAMLGIAALLGVPMQLASPLIVIGAVAGLWLLGLGYALCVSVANQLAPEVGNIIGLLLVPLYLLSGVIFPIAAIPYPWREWILYNPVAHGVEAVRVGLSDYYHAARETDLAYLYGFALVLIFLGLALQVRHRRRLVAQ</sequence>
<keyword evidence="6 9" id="KW-0812">Transmembrane</keyword>
<dbReference type="Proteomes" id="UP000297564">
    <property type="component" value="Unassembled WGS sequence"/>
</dbReference>
<proteinExistence type="inferred from homology"/>
<evidence type="ECO:0000256" key="6">
    <source>
        <dbReference type="ARBA" id="ARBA00022692"/>
    </source>
</evidence>
<dbReference type="GO" id="GO:0140359">
    <property type="term" value="F:ABC-type transporter activity"/>
    <property type="evidence" value="ECO:0007669"/>
    <property type="project" value="InterPro"/>
</dbReference>
<dbReference type="InterPro" id="IPR013525">
    <property type="entry name" value="ABC2_TM"/>
</dbReference>
<feature type="transmembrane region" description="Helical" evidence="9">
    <location>
        <begin position="147"/>
        <end position="173"/>
    </location>
</feature>
<dbReference type="OrthoDB" id="9814458at2"/>
<evidence type="ECO:0000256" key="9">
    <source>
        <dbReference type="RuleBase" id="RU361157"/>
    </source>
</evidence>
<evidence type="ECO:0000256" key="2">
    <source>
        <dbReference type="ARBA" id="ARBA00007783"/>
    </source>
</evidence>
<gene>
    <name evidence="11" type="ORF">EZ242_12395</name>
</gene>
<reference evidence="11 12" key="1">
    <citation type="submission" date="2019-03" db="EMBL/GenBank/DDBJ databases">
        <title>Ramlibacter rhizophilus CCTCC AB2015357, whole genome shotgun sequence.</title>
        <authorList>
            <person name="Zhang X."/>
            <person name="Feng G."/>
            <person name="Zhu H."/>
        </authorList>
    </citation>
    <scope>NUCLEOTIDE SEQUENCE [LARGE SCALE GENOMIC DNA]</scope>
    <source>
        <strain evidence="11 12">CCTCC AB2015357</strain>
    </source>
</reference>
<keyword evidence="4 9" id="KW-1003">Cell membrane</keyword>
<accession>A0A4Z0BNP0</accession>
<keyword evidence="8 9" id="KW-0472">Membrane</keyword>
<dbReference type="PANTHER" id="PTHR30413">
    <property type="entry name" value="INNER MEMBRANE TRANSPORT PERMEASE"/>
    <property type="match status" value="1"/>
</dbReference>
<evidence type="ECO:0000256" key="5">
    <source>
        <dbReference type="ARBA" id="ARBA00022519"/>
    </source>
</evidence>
<comment type="similarity">
    <text evidence="2 9">Belongs to the ABC-2 integral membrane protein family.</text>
</comment>
<feature type="transmembrane region" description="Helical" evidence="9">
    <location>
        <begin position="34"/>
        <end position="53"/>
    </location>
</feature>
<evidence type="ECO:0000313" key="12">
    <source>
        <dbReference type="Proteomes" id="UP000297564"/>
    </source>
</evidence>
<dbReference type="GO" id="GO:0015920">
    <property type="term" value="P:lipopolysaccharide transport"/>
    <property type="evidence" value="ECO:0007669"/>
    <property type="project" value="TreeGrafter"/>
</dbReference>
<evidence type="ECO:0000259" key="10">
    <source>
        <dbReference type="PROSITE" id="PS51012"/>
    </source>
</evidence>
<evidence type="ECO:0000256" key="8">
    <source>
        <dbReference type="ARBA" id="ARBA00023136"/>
    </source>
</evidence>
<organism evidence="11 12">
    <name type="scientific">Ramlibacter rhizophilus</name>
    <dbReference type="NCBI Taxonomy" id="1781167"/>
    <lineage>
        <taxon>Bacteria</taxon>
        <taxon>Pseudomonadati</taxon>
        <taxon>Pseudomonadota</taxon>
        <taxon>Betaproteobacteria</taxon>
        <taxon>Burkholderiales</taxon>
        <taxon>Comamonadaceae</taxon>
        <taxon>Ramlibacter</taxon>
    </lineage>
</organism>
<comment type="subcellular location">
    <subcellularLocation>
        <location evidence="1 9">Cell inner membrane</location>
        <topology evidence="1 9">Multi-pass membrane protein</topology>
    </subcellularLocation>
</comment>
<dbReference type="InterPro" id="IPR047817">
    <property type="entry name" value="ABC2_TM_bact-type"/>
</dbReference>
<keyword evidence="7 9" id="KW-1133">Transmembrane helix</keyword>
<comment type="caution">
    <text evidence="11">The sequence shown here is derived from an EMBL/GenBank/DDBJ whole genome shotgun (WGS) entry which is preliminary data.</text>
</comment>
<feature type="transmembrane region" description="Helical" evidence="9">
    <location>
        <begin position="113"/>
        <end position="135"/>
    </location>
</feature>
<evidence type="ECO:0000256" key="3">
    <source>
        <dbReference type="ARBA" id="ARBA00022448"/>
    </source>
</evidence>
<evidence type="ECO:0000313" key="11">
    <source>
        <dbReference type="EMBL" id="TFZ00040.1"/>
    </source>
</evidence>
<keyword evidence="3 9" id="KW-0813">Transport</keyword>
<dbReference type="AlphaFoldDB" id="A0A4Z0BNP0"/>
<dbReference type="InterPro" id="IPR000412">
    <property type="entry name" value="ABC_2_transport"/>
</dbReference>
<protein>
    <recommendedName>
        <fullName evidence="9">Transport permease protein</fullName>
    </recommendedName>
</protein>
<dbReference type="PROSITE" id="PS51012">
    <property type="entry name" value="ABC_TM2"/>
    <property type="match status" value="1"/>
</dbReference>
<name>A0A4Z0BNP0_9BURK</name>
<feature type="transmembrane region" description="Helical" evidence="9">
    <location>
        <begin position="82"/>
        <end position="107"/>
    </location>
</feature>
<keyword evidence="12" id="KW-1185">Reference proteome</keyword>
<dbReference type="GO" id="GO:0043190">
    <property type="term" value="C:ATP-binding cassette (ABC) transporter complex"/>
    <property type="evidence" value="ECO:0007669"/>
    <property type="project" value="InterPro"/>
</dbReference>
<feature type="transmembrane region" description="Helical" evidence="9">
    <location>
        <begin position="7"/>
        <end position="28"/>
    </location>
</feature>
<evidence type="ECO:0000256" key="7">
    <source>
        <dbReference type="ARBA" id="ARBA00022989"/>
    </source>
</evidence>
<feature type="transmembrane region" description="Helical" evidence="9">
    <location>
        <begin position="208"/>
        <end position="226"/>
    </location>
</feature>
<evidence type="ECO:0000256" key="1">
    <source>
        <dbReference type="ARBA" id="ARBA00004429"/>
    </source>
</evidence>
<feature type="domain" description="ABC transmembrane type-2" evidence="10">
    <location>
        <begin position="6"/>
        <end position="228"/>
    </location>
</feature>
<dbReference type="PANTHER" id="PTHR30413:SF8">
    <property type="entry name" value="TRANSPORT PERMEASE PROTEIN"/>
    <property type="match status" value="1"/>
</dbReference>